<proteinExistence type="predicted"/>
<dbReference type="EMBL" id="NOXS01000034">
    <property type="protein sequence ID" value="OYQ17384.1"/>
    <property type="molecule type" value="Genomic_DNA"/>
</dbReference>
<dbReference type="OrthoDB" id="9811332at2"/>
<dbReference type="RefSeq" id="WP_094410042.1">
    <property type="nucleotide sequence ID" value="NZ_BMJZ01000005.1"/>
</dbReference>
<dbReference type="SUPFAM" id="SSF53335">
    <property type="entry name" value="S-adenosyl-L-methionine-dependent methyltransferases"/>
    <property type="match status" value="1"/>
</dbReference>
<dbReference type="Gene3D" id="3.40.50.150">
    <property type="entry name" value="Vaccinia Virus protein VP39"/>
    <property type="match status" value="1"/>
</dbReference>
<name>A0A255XLW3_9PROT</name>
<evidence type="ECO:0000313" key="1">
    <source>
        <dbReference type="EMBL" id="OYQ17384.1"/>
    </source>
</evidence>
<organism evidence="1 2">
    <name type="scientific">Elstera cyanobacteriorum</name>
    <dbReference type="NCBI Taxonomy" id="2022747"/>
    <lineage>
        <taxon>Bacteria</taxon>
        <taxon>Pseudomonadati</taxon>
        <taxon>Pseudomonadota</taxon>
        <taxon>Alphaproteobacteria</taxon>
        <taxon>Rhodospirillales</taxon>
        <taxon>Rhodospirillaceae</taxon>
        <taxon>Elstera</taxon>
    </lineage>
</organism>
<dbReference type="Proteomes" id="UP000216361">
    <property type="component" value="Unassembled WGS sequence"/>
</dbReference>
<comment type="caution">
    <text evidence="1">The sequence shown here is derived from an EMBL/GenBank/DDBJ whole genome shotgun (WGS) entry which is preliminary data.</text>
</comment>
<evidence type="ECO:0000313" key="2">
    <source>
        <dbReference type="Proteomes" id="UP000216361"/>
    </source>
</evidence>
<reference evidence="1 2" key="1">
    <citation type="submission" date="2017-07" db="EMBL/GenBank/DDBJ databases">
        <title>Elstera cyanobacteriorum sp. nov., a novel bacterium isolated from cyanobacterial aggregates in a eutrophic lake.</title>
        <authorList>
            <person name="Cai H."/>
        </authorList>
    </citation>
    <scope>NUCLEOTIDE SEQUENCE [LARGE SCALE GENOMIC DNA]</scope>
    <source>
        <strain evidence="1 2">TH019</strain>
    </source>
</reference>
<sequence>MPQSPAFSVIPPRFPRREDCEFYHSFTLPDETVDGQWDLRAAADAYLGEVDFKDRSVLEIGPASGYLSFHMERAGAAVTCIEPPMSHLWDIVPFRNFNIDGWKAEFTPHLEGVRNSFWYCHALFESNVRMIETDPYAIPAEIGEYDIGLLASVLLHCRVPFSLLEQTAKRVRKTMIVTETYYPHLGDRAVCELLPHLGAQQVHTWWAFSPAFFVSALGILGFSDVRLSFHTQRAPISGGEVSMFSVIASRPEAAA</sequence>
<dbReference type="AlphaFoldDB" id="A0A255XLW3"/>
<protein>
    <recommendedName>
        <fullName evidence="3">Methyltransferase type 11 domain-containing protein</fullName>
    </recommendedName>
</protein>
<gene>
    <name evidence="1" type="ORF">CHR90_15615</name>
</gene>
<accession>A0A255XLW3</accession>
<dbReference type="InterPro" id="IPR029063">
    <property type="entry name" value="SAM-dependent_MTases_sf"/>
</dbReference>
<keyword evidence="2" id="KW-1185">Reference proteome</keyword>
<evidence type="ECO:0008006" key="3">
    <source>
        <dbReference type="Google" id="ProtNLM"/>
    </source>
</evidence>